<sequence>MDYTDYDTRFAAYTVIARAGDDGPELLLALWNEGVPAQWTLPGGGVDFDESAEQGAVREAREETGFDVELGALLGVDSFVLPAARRHRTTDRSLKAVRVVYTARITGGVLTRELDGTTDEARWWPLSTVQDLPRVGLVDTALAWWRRAGAPVSS</sequence>
<dbReference type="EMBL" id="SZZH01000001">
    <property type="protein sequence ID" value="TKV60647.1"/>
    <property type="molecule type" value="Genomic_DNA"/>
</dbReference>
<dbReference type="Pfam" id="PF00293">
    <property type="entry name" value="NUDIX"/>
    <property type="match status" value="1"/>
</dbReference>
<dbReference type="Gene3D" id="3.90.79.10">
    <property type="entry name" value="Nucleoside Triphosphate Pyrophosphohydrolase"/>
    <property type="match status" value="1"/>
</dbReference>
<dbReference type="InterPro" id="IPR000086">
    <property type="entry name" value="NUDIX_hydrolase_dom"/>
</dbReference>
<dbReference type="PRINTS" id="PR00502">
    <property type="entry name" value="NUDIXFAMILY"/>
</dbReference>
<keyword evidence="3 4" id="KW-0378">Hydrolase</keyword>
<evidence type="ECO:0000313" key="6">
    <source>
        <dbReference type="EMBL" id="TKV60647.1"/>
    </source>
</evidence>
<dbReference type="OrthoDB" id="9804442at2"/>
<accession>A0A4U6QJJ1</accession>
<dbReference type="GO" id="GO:0016787">
    <property type="term" value="F:hydrolase activity"/>
    <property type="evidence" value="ECO:0007669"/>
    <property type="project" value="UniProtKB-KW"/>
</dbReference>
<organism evidence="6 7">
    <name type="scientific">Nakamurella flava</name>
    <dbReference type="NCBI Taxonomy" id="2576308"/>
    <lineage>
        <taxon>Bacteria</taxon>
        <taxon>Bacillati</taxon>
        <taxon>Actinomycetota</taxon>
        <taxon>Actinomycetes</taxon>
        <taxon>Nakamurellales</taxon>
        <taxon>Nakamurellaceae</taxon>
        <taxon>Nakamurella</taxon>
    </lineage>
</organism>
<comment type="cofactor">
    <cofactor evidence="1">
        <name>Mg(2+)</name>
        <dbReference type="ChEBI" id="CHEBI:18420"/>
    </cofactor>
</comment>
<dbReference type="PANTHER" id="PTHR43046:SF14">
    <property type="entry name" value="MUTT_NUDIX FAMILY PROTEIN"/>
    <property type="match status" value="1"/>
</dbReference>
<protein>
    <submittedName>
        <fullName evidence="6">NUDIX domain-containing protein</fullName>
    </submittedName>
</protein>
<dbReference type="Proteomes" id="UP000306985">
    <property type="component" value="Unassembled WGS sequence"/>
</dbReference>
<keyword evidence="7" id="KW-1185">Reference proteome</keyword>
<evidence type="ECO:0000259" key="5">
    <source>
        <dbReference type="PROSITE" id="PS51462"/>
    </source>
</evidence>
<feature type="domain" description="Nudix hydrolase" evidence="5">
    <location>
        <begin position="8"/>
        <end position="148"/>
    </location>
</feature>
<dbReference type="PANTHER" id="PTHR43046">
    <property type="entry name" value="GDP-MANNOSE MANNOSYL HYDROLASE"/>
    <property type="match status" value="1"/>
</dbReference>
<dbReference type="SUPFAM" id="SSF55811">
    <property type="entry name" value="Nudix"/>
    <property type="match status" value="1"/>
</dbReference>
<dbReference type="RefSeq" id="WP_137447951.1">
    <property type="nucleotide sequence ID" value="NZ_SZZH01000001.1"/>
</dbReference>
<dbReference type="InterPro" id="IPR020084">
    <property type="entry name" value="NUDIX_hydrolase_CS"/>
</dbReference>
<evidence type="ECO:0000256" key="4">
    <source>
        <dbReference type="RuleBase" id="RU003476"/>
    </source>
</evidence>
<dbReference type="CDD" id="cd02883">
    <property type="entry name" value="NUDIX_Hydrolase"/>
    <property type="match status" value="1"/>
</dbReference>
<reference evidence="6 7" key="1">
    <citation type="submission" date="2019-05" db="EMBL/GenBank/DDBJ databases">
        <title>Nakamurella sp. N5BH11, whole genome shotgun sequence.</title>
        <authorList>
            <person name="Tuo L."/>
        </authorList>
    </citation>
    <scope>NUCLEOTIDE SEQUENCE [LARGE SCALE GENOMIC DNA]</scope>
    <source>
        <strain evidence="6 7">N5BH11</strain>
    </source>
</reference>
<gene>
    <name evidence="6" type="ORF">FDO65_02825</name>
</gene>
<dbReference type="PROSITE" id="PS51462">
    <property type="entry name" value="NUDIX"/>
    <property type="match status" value="1"/>
</dbReference>
<dbReference type="InterPro" id="IPR015797">
    <property type="entry name" value="NUDIX_hydrolase-like_dom_sf"/>
</dbReference>
<evidence type="ECO:0000256" key="1">
    <source>
        <dbReference type="ARBA" id="ARBA00001946"/>
    </source>
</evidence>
<evidence type="ECO:0000256" key="3">
    <source>
        <dbReference type="ARBA" id="ARBA00022801"/>
    </source>
</evidence>
<name>A0A4U6QJJ1_9ACTN</name>
<comment type="caution">
    <text evidence="6">The sequence shown here is derived from an EMBL/GenBank/DDBJ whole genome shotgun (WGS) entry which is preliminary data.</text>
</comment>
<dbReference type="AlphaFoldDB" id="A0A4U6QJJ1"/>
<proteinExistence type="inferred from homology"/>
<evidence type="ECO:0000256" key="2">
    <source>
        <dbReference type="ARBA" id="ARBA00005582"/>
    </source>
</evidence>
<comment type="similarity">
    <text evidence="2 4">Belongs to the Nudix hydrolase family.</text>
</comment>
<evidence type="ECO:0000313" key="7">
    <source>
        <dbReference type="Proteomes" id="UP000306985"/>
    </source>
</evidence>
<dbReference type="InterPro" id="IPR020476">
    <property type="entry name" value="Nudix_hydrolase"/>
</dbReference>
<dbReference type="PROSITE" id="PS00893">
    <property type="entry name" value="NUDIX_BOX"/>
    <property type="match status" value="1"/>
</dbReference>